<dbReference type="Pfam" id="PF02272">
    <property type="entry name" value="DHHA1"/>
    <property type="match status" value="1"/>
</dbReference>
<dbReference type="InterPro" id="IPR002318">
    <property type="entry name" value="Ala-tRNA-lgiase_IIc"/>
</dbReference>
<dbReference type="GO" id="GO:0008270">
    <property type="term" value="F:zinc ion binding"/>
    <property type="evidence" value="ECO:0007669"/>
    <property type="project" value="UniProtKB-UniRule"/>
</dbReference>
<sequence length="1064" mass="114967">MPAPEARLWNVLRELGSHHHFRRRVQIGPYYADFLCHRAKLVIEVDGDSHFVEDGPEYDRVKSECFAQDGFRVLRFTNDEVMKNLEGVTASIVAELTPPPLIPPHEGEGDDEHQPSFKLSIWAGADQLAPPSPPCGEGMRVGVFRPRTRYRIPISPALHLSRHHVKKPRFSYLDVTRVLAHESPCMISVNDLRSSFTGYFALNGHEAVPSSPLVPRNDPTLMFTNAGMVQFKNVFTGVEKRPYSTATTAQKCVRAGGKHNDLDNVGFTARHHTFFEMLGNFSFGDYFKERAIELAWNLLTKEWELPRDKLMVTIYQDDDEAMALWKKVAGLSEDRIVRLGAKSNFWQMGDTGPCGPCSEIFYDHGDKVWGGPPGSPDEDGDRWIEIWNLVFMQFEQHADGSRTGLPRPSIDTGMGLERVAAVMQGVHDNYDIDLFKALIAAAANATNSDVAGPGNRSLRVIADHLRSMSFLIAEGVLPSNEGRGYVLRRIMRRAMRHATLLGASEPTIFKLVPTLVREMGQAYPELSRGEAMITETVRLEEGRFLKTLGRGLQVLEAETAGLGEGATLSGDTAFKLHDTYGFPLDLTQDALRSRGISVDQAGFDAAMAQQKAEARKNWAGSGEAAADTVWYGLADKLGPTEFLGYETETAEAEIKALLVDGAEVQSIEAGQEGLVVVNQTPFYGESGGQVGDTGVITAEGTRADVTDTNKFHGVFAHKVKVNEGSLKVGQAVELVVDHDRRSSIRANHSATHLLHEALRLVLGDHVAQKGSLVSADRLRFDFVHTKPISSQEMAEIEDIANSIILQNTPVETRLMGVEEAKKSGARALFGEKYGDEVRVVSMGEPTGNGLGWSVELCGGTHVRRTGDIGLVSIVGESAVAAGVRRVEALTGKAARHRGNTNVAIVSSAAGLLRSGTQEVLERIEALQEQLKRNERALADARQKLALGGGGEAGSAGETVNGVTFVGRVVEGVAAKDIKSVVDAEKKRIGSGVVVLVLKGEDGKGTVAIGVTDDLTGKYAAGTLIKSATAALGGQGGGGRPDMAQGGGPDGAKANEAIAAIRELL</sequence>
<dbReference type="GO" id="GO:0045892">
    <property type="term" value="P:negative regulation of DNA-templated transcription"/>
    <property type="evidence" value="ECO:0007669"/>
    <property type="project" value="TreeGrafter"/>
</dbReference>
<dbReference type="Gene3D" id="3.40.960.10">
    <property type="entry name" value="VSR Endonuclease"/>
    <property type="match status" value="1"/>
</dbReference>
<comment type="cofactor">
    <cofactor evidence="12">
        <name>Zn(2+)</name>
        <dbReference type="ChEBI" id="CHEBI:29105"/>
    </cofactor>
    <text evidence="12">Binds 1 zinc ion per subunit.</text>
</comment>
<comment type="caution">
    <text evidence="15">The sequence shown here is derived from an EMBL/GenBank/DDBJ whole genome shotgun (WGS) entry which is preliminary data.</text>
</comment>
<dbReference type="GO" id="GO:0002161">
    <property type="term" value="F:aminoacyl-tRNA deacylase activity"/>
    <property type="evidence" value="ECO:0007669"/>
    <property type="project" value="TreeGrafter"/>
</dbReference>
<dbReference type="FunFam" id="3.30.930.10:FF:000004">
    <property type="entry name" value="Alanine--tRNA ligase"/>
    <property type="match status" value="1"/>
</dbReference>
<evidence type="ECO:0000256" key="8">
    <source>
        <dbReference type="ARBA" id="ARBA00022840"/>
    </source>
</evidence>
<comment type="subcellular location">
    <subcellularLocation>
        <location evidence="1 12">Cytoplasm</location>
    </subcellularLocation>
</comment>
<reference evidence="15 16" key="2">
    <citation type="submission" date="2020-03" db="EMBL/GenBank/DDBJ databases">
        <title>Devosia chinhatensis sp. nov., isolated from a hexachlorocyclohexane (HCH) dump site in India.</title>
        <authorList>
            <person name="Kumar M."/>
            <person name="Lal R."/>
        </authorList>
    </citation>
    <scope>NUCLEOTIDE SEQUENCE [LARGE SCALE GENOMIC DNA]</scope>
    <source>
        <strain evidence="15 16">H239</strain>
    </source>
</reference>
<dbReference type="SUPFAM" id="SSF50447">
    <property type="entry name" value="Translation proteins"/>
    <property type="match status" value="1"/>
</dbReference>
<dbReference type="InterPro" id="IPR018162">
    <property type="entry name" value="Ala-tRNA-ligase_IIc_anticod-bd"/>
</dbReference>
<dbReference type="PANTHER" id="PTHR11777:SF9">
    <property type="entry name" value="ALANINE--TRNA LIGASE, CYTOPLASMIC"/>
    <property type="match status" value="1"/>
</dbReference>
<feature type="binding site" evidence="12">
    <location>
        <position position="857"/>
    </location>
    <ligand>
        <name>Zn(2+)</name>
        <dbReference type="ChEBI" id="CHEBI:29105"/>
    </ligand>
</feature>
<dbReference type="Pfam" id="PF01411">
    <property type="entry name" value="tRNA-synt_2c"/>
    <property type="match status" value="1"/>
</dbReference>
<dbReference type="Gene3D" id="3.30.930.10">
    <property type="entry name" value="Bira Bifunctional Protein, Domain 2"/>
    <property type="match status" value="1"/>
</dbReference>
<comment type="similarity">
    <text evidence="2 12">Belongs to the class-II aminoacyl-tRNA synthetase family.</text>
</comment>
<dbReference type="InterPro" id="IPR047216">
    <property type="entry name" value="Endonuclease_DUF559_bact"/>
</dbReference>
<dbReference type="NCBIfam" id="TIGR00344">
    <property type="entry name" value="alaS"/>
    <property type="match status" value="1"/>
</dbReference>
<dbReference type="Pfam" id="PF07973">
    <property type="entry name" value="tRNA_SAD"/>
    <property type="match status" value="1"/>
</dbReference>
<feature type="coiled-coil region" evidence="13">
    <location>
        <begin position="916"/>
        <end position="943"/>
    </location>
</feature>
<dbReference type="Gene3D" id="3.30.980.10">
    <property type="entry name" value="Threonyl-trna Synthetase, Chain A, domain 2"/>
    <property type="match status" value="1"/>
</dbReference>
<evidence type="ECO:0000313" key="15">
    <source>
        <dbReference type="EMBL" id="NGP17937.1"/>
    </source>
</evidence>
<keyword evidence="3 12" id="KW-0820">tRNA-binding</keyword>
<dbReference type="InterPro" id="IPR012947">
    <property type="entry name" value="tRNA_SAD"/>
</dbReference>
<accession>A0A6M1SED9</accession>
<dbReference type="Gene3D" id="3.30.54.20">
    <property type="match status" value="1"/>
</dbReference>
<dbReference type="InterPro" id="IPR003156">
    <property type="entry name" value="DHHA1_dom"/>
</dbReference>
<dbReference type="GO" id="GO:0005524">
    <property type="term" value="F:ATP binding"/>
    <property type="evidence" value="ECO:0007669"/>
    <property type="project" value="UniProtKB-UniRule"/>
</dbReference>
<feature type="binding site" evidence="12">
    <location>
        <position position="748"/>
    </location>
    <ligand>
        <name>Zn(2+)</name>
        <dbReference type="ChEBI" id="CHEBI:29105"/>
    </ligand>
</feature>
<dbReference type="CDD" id="cd01038">
    <property type="entry name" value="Endonuclease_DUF559"/>
    <property type="match status" value="1"/>
</dbReference>
<keyword evidence="11 12" id="KW-0030">Aminoacyl-tRNA synthetase</keyword>
<dbReference type="InterPro" id="IPR018164">
    <property type="entry name" value="Ala-tRNA-synth_IIc_N"/>
</dbReference>
<dbReference type="InterPro" id="IPR050058">
    <property type="entry name" value="Ala-tRNA_ligase"/>
</dbReference>
<evidence type="ECO:0000256" key="10">
    <source>
        <dbReference type="ARBA" id="ARBA00022917"/>
    </source>
</evidence>
<evidence type="ECO:0000256" key="5">
    <source>
        <dbReference type="ARBA" id="ARBA00022723"/>
    </source>
</evidence>
<dbReference type="PRINTS" id="PR00980">
    <property type="entry name" value="TRNASYNTHALA"/>
</dbReference>
<dbReference type="Pfam" id="PF04480">
    <property type="entry name" value="DUF559"/>
    <property type="match status" value="1"/>
</dbReference>
<dbReference type="FunFam" id="2.40.30.130:FF:000001">
    <property type="entry name" value="Alanine--tRNA ligase"/>
    <property type="match status" value="1"/>
</dbReference>
<feature type="domain" description="Alanyl-transfer RNA synthetases family profile" evidence="14">
    <location>
        <begin position="187"/>
        <end position="894"/>
    </location>
</feature>
<gene>
    <name evidence="12 15" type="primary">alaS</name>
    <name evidence="15" type="ORF">G5575_09965</name>
</gene>
<dbReference type="SUPFAM" id="SSF55681">
    <property type="entry name" value="Class II aaRS and biotin synthetases"/>
    <property type="match status" value="1"/>
</dbReference>
<comment type="catalytic activity">
    <reaction evidence="12">
        <text>tRNA(Ala) + L-alanine + ATP = L-alanyl-tRNA(Ala) + AMP + diphosphate</text>
        <dbReference type="Rhea" id="RHEA:12540"/>
        <dbReference type="Rhea" id="RHEA-COMP:9657"/>
        <dbReference type="Rhea" id="RHEA-COMP:9923"/>
        <dbReference type="ChEBI" id="CHEBI:30616"/>
        <dbReference type="ChEBI" id="CHEBI:33019"/>
        <dbReference type="ChEBI" id="CHEBI:57972"/>
        <dbReference type="ChEBI" id="CHEBI:78442"/>
        <dbReference type="ChEBI" id="CHEBI:78497"/>
        <dbReference type="ChEBI" id="CHEBI:456215"/>
        <dbReference type="EC" id="6.1.1.7"/>
    </reaction>
</comment>
<evidence type="ECO:0000256" key="1">
    <source>
        <dbReference type="ARBA" id="ARBA00004496"/>
    </source>
</evidence>
<dbReference type="InterPro" id="IPR007569">
    <property type="entry name" value="DUF559"/>
</dbReference>
<dbReference type="EC" id="6.1.1.7" evidence="12"/>
<dbReference type="GO" id="GO:0005829">
    <property type="term" value="C:cytosol"/>
    <property type="evidence" value="ECO:0007669"/>
    <property type="project" value="TreeGrafter"/>
</dbReference>
<dbReference type="GO" id="GO:0004813">
    <property type="term" value="F:alanine-tRNA ligase activity"/>
    <property type="evidence" value="ECO:0007669"/>
    <property type="project" value="UniProtKB-UniRule"/>
</dbReference>
<evidence type="ECO:0000256" key="2">
    <source>
        <dbReference type="ARBA" id="ARBA00008226"/>
    </source>
</evidence>
<evidence type="ECO:0000256" key="12">
    <source>
        <dbReference type="HAMAP-Rule" id="MF_00036"/>
    </source>
</evidence>
<evidence type="ECO:0000313" key="16">
    <source>
        <dbReference type="Proteomes" id="UP000474802"/>
    </source>
</evidence>
<keyword evidence="13" id="KW-0175">Coiled coil</keyword>
<dbReference type="AlphaFoldDB" id="A0A6M1SED9"/>
<dbReference type="PANTHER" id="PTHR11777">
    <property type="entry name" value="ALANYL-TRNA SYNTHETASE"/>
    <property type="match status" value="1"/>
</dbReference>
<name>A0A6M1SED9_9HYPH</name>
<dbReference type="CDD" id="cd00673">
    <property type="entry name" value="AlaRS_core"/>
    <property type="match status" value="1"/>
</dbReference>
<dbReference type="SUPFAM" id="SSF52980">
    <property type="entry name" value="Restriction endonuclease-like"/>
    <property type="match status" value="1"/>
</dbReference>
<dbReference type="InterPro" id="IPR018163">
    <property type="entry name" value="Thr/Ala-tRNA-synth_IIc_edit"/>
</dbReference>
<dbReference type="FunFam" id="3.30.980.10:FF:000004">
    <property type="entry name" value="Alanine--tRNA ligase, cytoplasmic"/>
    <property type="match status" value="1"/>
</dbReference>
<organism evidence="15 16">
    <name type="scientific">Devosia aurantiaca</name>
    <dbReference type="NCBI Taxonomy" id="2714858"/>
    <lineage>
        <taxon>Bacteria</taxon>
        <taxon>Pseudomonadati</taxon>
        <taxon>Pseudomonadota</taxon>
        <taxon>Alphaproteobacteria</taxon>
        <taxon>Hyphomicrobiales</taxon>
        <taxon>Devosiaceae</taxon>
        <taxon>Devosia</taxon>
    </lineage>
</organism>
<dbReference type="Proteomes" id="UP000474802">
    <property type="component" value="Unassembled WGS sequence"/>
</dbReference>
<dbReference type="InterPro" id="IPR023033">
    <property type="entry name" value="Ala_tRNA_ligase_euk/bac"/>
</dbReference>
<evidence type="ECO:0000256" key="13">
    <source>
        <dbReference type="SAM" id="Coils"/>
    </source>
</evidence>
<dbReference type="SUPFAM" id="SSF55186">
    <property type="entry name" value="ThrRS/AlaRS common domain"/>
    <property type="match status" value="1"/>
</dbReference>
<dbReference type="SMART" id="SM00863">
    <property type="entry name" value="tRNA_SAD"/>
    <property type="match status" value="1"/>
</dbReference>
<dbReference type="Gene3D" id="3.10.310.40">
    <property type="match status" value="1"/>
</dbReference>
<keyword evidence="9 12" id="KW-0694">RNA-binding</keyword>
<dbReference type="FunFam" id="3.10.310.40:FF:000001">
    <property type="entry name" value="Alanine--tRNA ligase"/>
    <property type="match status" value="1"/>
</dbReference>
<keyword evidence="16" id="KW-1185">Reference proteome</keyword>
<proteinExistence type="inferred from homology"/>
<reference evidence="15 16" key="1">
    <citation type="submission" date="2020-02" db="EMBL/GenBank/DDBJ databases">
        <authorList>
            <person name="Khan S.A."/>
            <person name="Jeon C.O."/>
            <person name="Chun B.H."/>
        </authorList>
    </citation>
    <scope>NUCLEOTIDE SEQUENCE [LARGE SCALE GENOMIC DNA]</scope>
    <source>
        <strain evidence="15 16">H239</strain>
    </source>
</reference>
<dbReference type="SUPFAM" id="SSF101353">
    <property type="entry name" value="Putative anticodon-binding domain of alanyl-tRNA synthetase (AlaRS)"/>
    <property type="match status" value="1"/>
</dbReference>
<comment type="domain">
    <text evidence="12">Consists of three domains; the N-terminal catalytic domain, the editing domain and the C-terminal C-Ala domain. The editing domain removes incorrectly charged amino acids, while the C-Ala domain, along with tRNA(Ala), serves as a bridge to cooperatively bring together the editing and aminoacylation centers thus stimulating deacylation of misacylated tRNAs.</text>
</comment>
<evidence type="ECO:0000259" key="14">
    <source>
        <dbReference type="PROSITE" id="PS50860"/>
    </source>
</evidence>
<dbReference type="EMBL" id="JAALFG010000002">
    <property type="protein sequence ID" value="NGP17937.1"/>
    <property type="molecule type" value="Genomic_DNA"/>
</dbReference>
<feature type="binding site" evidence="12">
    <location>
        <position position="752"/>
    </location>
    <ligand>
        <name>Zn(2+)</name>
        <dbReference type="ChEBI" id="CHEBI:29105"/>
    </ligand>
</feature>
<dbReference type="HAMAP" id="MF_00036_B">
    <property type="entry name" value="Ala_tRNA_synth_B"/>
    <property type="match status" value="1"/>
</dbReference>
<keyword evidence="10 12" id="KW-0648">Protein biosynthesis</keyword>
<dbReference type="InterPro" id="IPR009000">
    <property type="entry name" value="Transl_B-barrel_sf"/>
</dbReference>
<comment type="function">
    <text evidence="12">Catalyzes the attachment of alanine to tRNA(Ala) in a two-step reaction: alanine is first activated by ATP to form Ala-AMP and then transferred to the acceptor end of tRNA(Ala). Also edits incorrectly charged Ser-tRNA(Ala) and Gly-tRNA(Ala) via its editing domain.</text>
</comment>
<keyword evidence="8 12" id="KW-0067">ATP-binding</keyword>
<feature type="binding site" evidence="12">
    <location>
        <position position="861"/>
    </location>
    <ligand>
        <name>Zn(2+)</name>
        <dbReference type="ChEBI" id="CHEBI:29105"/>
    </ligand>
</feature>
<dbReference type="InterPro" id="IPR018165">
    <property type="entry name" value="Ala-tRNA-synth_IIc_core"/>
</dbReference>
<protein>
    <recommendedName>
        <fullName evidence="12">Alanine--tRNA ligase</fullName>
        <ecNumber evidence="12">6.1.1.7</ecNumber>
    </recommendedName>
    <alternativeName>
        <fullName evidence="12">Alanyl-tRNA synthetase</fullName>
        <shortName evidence="12">AlaRS</shortName>
    </alternativeName>
</protein>
<dbReference type="FunFam" id="3.30.54.20:FF:000001">
    <property type="entry name" value="Alanine--tRNA ligase"/>
    <property type="match status" value="1"/>
</dbReference>
<keyword evidence="5 12" id="KW-0479">Metal-binding</keyword>
<evidence type="ECO:0000256" key="6">
    <source>
        <dbReference type="ARBA" id="ARBA00022741"/>
    </source>
</evidence>
<dbReference type="InterPro" id="IPR045864">
    <property type="entry name" value="aa-tRNA-synth_II/BPL/LPL"/>
</dbReference>
<evidence type="ECO:0000256" key="4">
    <source>
        <dbReference type="ARBA" id="ARBA00022598"/>
    </source>
</evidence>
<keyword evidence="4 12" id="KW-0436">Ligase</keyword>
<evidence type="ECO:0000256" key="3">
    <source>
        <dbReference type="ARBA" id="ARBA00022555"/>
    </source>
</evidence>
<dbReference type="GO" id="GO:0000049">
    <property type="term" value="F:tRNA binding"/>
    <property type="evidence" value="ECO:0007669"/>
    <property type="project" value="UniProtKB-KW"/>
</dbReference>
<dbReference type="Gene3D" id="2.40.30.130">
    <property type="match status" value="1"/>
</dbReference>
<keyword evidence="12" id="KW-0963">Cytoplasm</keyword>
<evidence type="ECO:0000256" key="11">
    <source>
        <dbReference type="ARBA" id="ARBA00023146"/>
    </source>
</evidence>
<dbReference type="GO" id="GO:0006419">
    <property type="term" value="P:alanyl-tRNA aminoacylation"/>
    <property type="evidence" value="ECO:0007669"/>
    <property type="project" value="UniProtKB-UniRule"/>
</dbReference>
<evidence type="ECO:0000256" key="7">
    <source>
        <dbReference type="ARBA" id="ARBA00022833"/>
    </source>
</evidence>
<keyword evidence="7 12" id="KW-0862">Zinc</keyword>
<dbReference type="PROSITE" id="PS50860">
    <property type="entry name" value="AA_TRNA_LIGASE_II_ALA"/>
    <property type="match status" value="1"/>
</dbReference>
<evidence type="ECO:0000256" key="9">
    <source>
        <dbReference type="ARBA" id="ARBA00022884"/>
    </source>
</evidence>
<dbReference type="InterPro" id="IPR011335">
    <property type="entry name" value="Restrct_endonuc-II-like"/>
</dbReference>
<keyword evidence="6 12" id="KW-0547">Nucleotide-binding</keyword>